<accession>A0A1U8LT44</accession>
<evidence type="ECO:0000256" key="5">
    <source>
        <dbReference type="ARBA" id="ARBA00023242"/>
    </source>
</evidence>
<organism evidence="8 9">
    <name type="scientific">Gossypium hirsutum</name>
    <name type="common">Upland cotton</name>
    <name type="synonym">Gossypium mexicanum</name>
    <dbReference type="NCBI Taxonomy" id="3635"/>
    <lineage>
        <taxon>Eukaryota</taxon>
        <taxon>Viridiplantae</taxon>
        <taxon>Streptophyta</taxon>
        <taxon>Embryophyta</taxon>
        <taxon>Tracheophyta</taxon>
        <taxon>Spermatophyta</taxon>
        <taxon>Magnoliopsida</taxon>
        <taxon>eudicotyledons</taxon>
        <taxon>Gunneridae</taxon>
        <taxon>Pentapetalae</taxon>
        <taxon>rosids</taxon>
        <taxon>malvids</taxon>
        <taxon>Malvales</taxon>
        <taxon>Malvaceae</taxon>
        <taxon>Malvoideae</taxon>
        <taxon>Gossypium</taxon>
    </lineage>
</organism>
<dbReference type="KEGG" id="ghi:107930572"/>
<feature type="region of interest" description="Disordered" evidence="7">
    <location>
        <begin position="147"/>
        <end position="172"/>
    </location>
</feature>
<keyword evidence="8" id="KW-1185">Reference proteome</keyword>
<sequence length="172" mass="19311">MKIQEKKKKVPLFFIHFHIMNISLSQCGSNGCESGWTFYLDQSSYYSQTQRPNEEYVGKGGIFMAEEAAEVELSMVSDASSGPKHYYDDYDQCSGPVKKRSKAKKKIKEHGVDDDTATSPLTSFSKKNCSKKLDFSQSFSGTCFKGKSTLHLKPGNKAGTKDSGDFQERNWN</sequence>
<dbReference type="GeneID" id="107930572"/>
<evidence type="ECO:0000256" key="4">
    <source>
        <dbReference type="ARBA" id="ARBA00022864"/>
    </source>
</evidence>
<keyword evidence="5" id="KW-0539">Nucleus</keyword>
<name>A0A1U8LT44_GOSHI</name>
<reference evidence="9" key="2">
    <citation type="submission" date="2025-08" db="UniProtKB">
        <authorList>
            <consortium name="RefSeq"/>
        </authorList>
    </citation>
    <scope>IDENTIFICATION</scope>
</reference>
<dbReference type="GO" id="GO:0005737">
    <property type="term" value="C:cytoplasm"/>
    <property type="evidence" value="ECO:0007669"/>
    <property type="project" value="UniProtKB-SubCell"/>
</dbReference>
<keyword evidence="4" id="KW-0932">Cytokinin signaling pathway</keyword>
<dbReference type="STRING" id="3635.A0A1U8LT44"/>
<dbReference type="AlphaFoldDB" id="A0A1U8LT44"/>
<dbReference type="InterPro" id="IPR044670">
    <property type="entry name" value="SOFL"/>
</dbReference>
<proteinExistence type="inferred from homology"/>
<evidence type="ECO:0000256" key="7">
    <source>
        <dbReference type="SAM" id="MobiDB-lite"/>
    </source>
</evidence>
<evidence type="ECO:0000313" key="9">
    <source>
        <dbReference type="RefSeq" id="XP_016717725.2"/>
    </source>
</evidence>
<evidence type="ECO:0000256" key="3">
    <source>
        <dbReference type="ARBA" id="ARBA00022712"/>
    </source>
</evidence>
<comment type="similarity">
    <text evidence="6">Belongs to the SOFL plant protein family.</text>
</comment>
<dbReference type="PANTHER" id="PTHR33347">
    <property type="entry name" value="OSJNBA0091C07.3 PROTEIN"/>
    <property type="match status" value="1"/>
</dbReference>
<gene>
    <name evidence="9" type="primary">LOC107930572</name>
</gene>
<feature type="compositionally biased region" description="Basic residues" evidence="7">
    <location>
        <begin position="97"/>
        <end position="108"/>
    </location>
</feature>
<feature type="compositionally biased region" description="Basic and acidic residues" evidence="7">
    <location>
        <begin position="159"/>
        <end position="172"/>
    </location>
</feature>
<dbReference type="PANTHER" id="PTHR33347:SF34">
    <property type="entry name" value="PROTEIN SOB FIVE-LIKE 6"/>
    <property type="match status" value="1"/>
</dbReference>
<feature type="region of interest" description="Disordered" evidence="7">
    <location>
        <begin position="94"/>
        <end position="117"/>
    </location>
</feature>
<comment type="subcellular location">
    <subcellularLocation>
        <location evidence="1">Cytoplasm</location>
    </subcellularLocation>
</comment>
<dbReference type="Proteomes" id="UP000818029">
    <property type="component" value="Chromosome A06"/>
</dbReference>
<dbReference type="RefSeq" id="XP_016717725.2">
    <property type="nucleotide sequence ID" value="XM_016862236.2"/>
</dbReference>
<dbReference type="PaxDb" id="3635-A0A1U8LT44"/>
<keyword evidence="2" id="KW-0963">Cytoplasm</keyword>
<dbReference type="GO" id="GO:0009691">
    <property type="term" value="P:cytokinin biosynthetic process"/>
    <property type="evidence" value="ECO:0007669"/>
    <property type="project" value="UniProtKB-KW"/>
</dbReference>
<evidence type="ECO:0000313" key="8">
    <source>
        <dbReference type="Proteomes" id="UP000818029"/>
    </source>
</evidence>
<evidence type="ECO:0000256" key="1">
    <source>
        <dbReference type="ARBA" id="ARBA00004496"/>
    </source>
</evidence>
<dbReference type="GO" id="GO:0009736">
    <property type="term" value="P:cytokinin-activated signaling pathway"/>
    <property type="evidence" value="ECO:0007669"/>
    <property type="project" value="UniProtKB-KW"/>
</dbReference>
<evidence type="ECO:0000256" key="2">
    <source>
        <dbReference type="ARBA" id="ARBA00022490"/>
    </source>
</evidence>
<reference evidence="8" key="1">
    <citation type="journal article" date="2020" name="Nat. Genet.">
        <title>Genomic diversifications of five Gossypium allopolyploid species and their impact on cotton improvement.</title>
        <authorList>
            <person name="Chen Z.J."/>
            <person name="Sreedasyam A."/>
            <person name="Ando A."/>
            <person name="Song Q."/>
            <person name="De Santiago L.M."/>
            <person name="Hulse-Kemp A.M."/>
            <person name="Ding M."/>
            <person name="Ye W."/>
            <person name="Kirkbride R.C."/>
            <person name="Jenkins J."/>
            <person name="Plott C."/>
            <person name="Lovell J."/>
            <person name="Lin Y.M."/>
            <person name="Vaughn R."/>
            <person name="Liu B."/>
            <person name="Simpson S."/>
            <person name="Scheffler B.E."/>
            <person name="Wen L."/>
            <person name="Saski C.A."/>
            <person name="Grover C.E."/>
            <person name="Hu G."/>
            <person name="Conover J.L."/>
            <person name="Carlson J.W."/>
            <person name="Shu S."/>
            <person name="Boston L.B."/>
            <person name="Williams M."/>
            <person name="Peterson D.G."/>
            <person name="McGee K."/>
            <person name="Jones D.C."/>
            <person name="Wendel J.F."/>
            <person name="Stelly D.M."/>
            <person name="Grimwood J."/>
            <person name="Schmutz J."/>
        </authorList>
    </citation>
    <scope>NUCLEOTIDE SEQUENCE [LARGE SCALE GENOMIC DNA]</scope>
    <source>
        <strain evidence="8">cv. TM-1</strain>
    </source>
</reference>
<keyword evidence="3" id="KW-0203">Cytokinin biosynthesis</keyword>
<protein>
    <submittedName>
        <fullName evidence="9">Protein SOB FIVE-LIKE 5</fullName>
    </submittedName>
</protein>
<evidence type="ECO:0000256" key="6">
    <source>
        <dbReference type="ARBA" id="ARBA00024199"/>
    </source>
</evidence>